<keyword evidence="6 9" id="KW-0915">Sodium</keyword>
<keyword evidence="3 9" id="KW-1003">Cell membrane</keyword>
<feature type="transmembrane region" description="Helical" evidence="9">
    <location>
        <begin position="211"/>
        <end position="228"/>
    </location>
</feature>
<feature type="transmembrane region" description="Helical" evidence="9">
    <location>
        <begin position="334"/>
        <end position="355"/>
    </location>
</feature>
<sequence>MKKKLKSLMTPFEKFFAWEAASGLVLLACAVLALLLANSPFADAYAHLLHLPLGIGSGALRLEMSLTHWVNDGLMTLFFFAIGLEIKREFLYGELRTKAAMLLPVCAALGGMLVPALLYSLINLGAPTAGGWGIPMATDIAFALGILSLAASDAPLGLVVFLTALAIVDDLGAIIVIALFYSSDVSLAALGAGLLAILGAAALSRAGCKRLPLYGALGLAAWGAFLASGIHPTIAGVLLGLTIPAAASPETSLLHQLEERIEPWSAYLIMPIFALANAGVSLAGAALDPTSPLFLGIVCGLVIGKPLGIYGSVRLVTRLSGAPLPGSATPSATLAAGTLGGIGFTMSIFIANLAFPDEATLAAAKLSILSASILAGLLGALLFRLAGRNAAS</sequence>
<gene>
    <name evidence="9 10" type="primary">nhaA</name>
    <name evidence="10" type="ORF">HF878_07880</name>
</gene>
<keyword evidence="9" id="KW-0406">Ion transport</keyword>
<dbReference type="GO" id="GO:0015385">
    <property type="term" value="F:sodium:proton antiporter activity"/>
    <property type="evidence" value="ECO:0007669"/>
    <property type="project" value="UniProtKB-UniRule"/>
</dbReference>
<keyword evidence="7 9" id="KW-0472">Membrane</keyword>
<comment type="subcellular location">
    <subcellularLocation>
        <location evidence="1">Cell inner membrane</location>
        <topology evidence="1">Multi-pass membrane protein</topology>
    </subcellularLocation>
    <subcellularLocation>
        <location evidence="9">Cell membrane</location>
        <topology evidence="9">Multi-pass membrane protein</topology>
    </subcellularLocation>
</comment>
<evidence type="ECO:0000256" key="5">
    <source>
        <dbReference type="ARBA" id="ARBA00022989"/>
    </source>
</evidence>
<dbReference type="InterPro" id="IPR023171">
    <property type="entry name" value="Na/H_antiporter_dom_sf"/>
</dbReference>
<name>A0A848BBV9_9FIRM</name>
<feature type="transmembrane region" description="Helical" evidence="9">
    <location>
        <begin position="134"/>
        <end position="151"/>
    </location>
</feature>
<keyword evidence="2 9" id="KW-0050">Antiport</keyword>
<evidence type="ECO:0000256" key="6">
    <source>
        <dbReference type="ARBA" id="ARBA00023053"/>
    </source>
</evidence>
<evidence type="ECO:0000256" key="9">
    <source>
        <dbReference type="HAMAP-Rule" id="MF_01844"/>
    </source>
</evidence>
<dbReference type="NCBIfam" id="TIGR00773">
    <property type="entry name" value="NhaA"/>
    <property type="match status" value="1"/>
</dbReference>
<keyword evidence="11" id="KW-1185">Reference proteome</keyword>
<comment type="caution">
    <text evidence="10">The sequence shown here is derived from an EMBL/GenBank/DDBJ whole genome shotgun (WGS) entry which is preliminary data.</text>
</comment>
<comment type="similarity">
    <text evidence="9">Belongs to the NhaA Na(+)/H(+) (TC 2.A.33) antiporter family.</text>
</comment>
<dbReference type="EMBL" id="JABAFA010000029">
    <property type="protein sequence ID" value="NMD99385.1"/>
    <property type="molecule type" value="Genomic_DNA"/>
</dbReference>
<feature type="transmembrane region" description="Helical" evidence="9">
    <location>
        <begin position="266"/>
        <end position="287"/>
    </location>
</feature>
<proteinExistence type="inferred from homology"/>
<evidence type="ECO:0000256" key="4">
    <source>
        <dbReference type="ARBA" id="ARBA00022692"/>
    </source>
</evidence>
<comment type="catalytic activity">
    <reaction evidence="9">
        <text>Na(+)(in) + 2 H(+)(out) = Na(+)(out) + 2 H(+)(in)</text>
        <dbReference type="Rhea" id="RHEA:29251"/>
        <dbReference type="ChEBI" id="CHEBI:15378"/>
        <dbReference type="ChEBI" id="CHEBI:29101"/>
    </reaction>
</comment>
<evidence type="ECO:0000256" key="8">
    <source>
        <dbReference type="ARBA" id="ARBA00023201"/>
    </source>
</evidence>
<evidence type="ECO:0000313" key="11">
    <source>
        <dbReference type="Proteomes" id="UP000543804"/>
    </source>
</evidence>
<keyword evidence="8 9" id="KW-0739">Sodium transport</keyword>
<keyword evidence="4 9" id="KW-0812">Transmembrane</keyword>
<feature type="transmembrane region" description="Helical" evidence="9">
    <location>
        <begin position="293"/>
        <end position="313"/>
    </location>
</feature>
<evidence type="ECO:0000256" key="7">
    <source>
        <dbReference type="ARBA" id="ARBA00023136"/>
    </source>
</evidence>
<keyword evidence="9" id="KW-0813">Transport</keyword>
<dbReference type="HAMAP" id="MF_01844">
    <property type="entry name" value="NhaA"/>
    <property type="match status" value="1"/>
</dbReference>
<evidence type="ECO:0000313" key="10">
    <source>
        <dbReference type="EMBL" id="NMD99385.1"/>
    </source>
</evidence>
<evidence type="ECO:0000256" key="3">
    <source>
        <dbReference type="ARBA" id="ARBA00022475"/>
    </source>
</evidence>
<feature type="transmembrane region" description="Helical" evidence="9">
    <location>
        <begin position="361"/>
        <end position="383"/>
    </location>
</feature>
<evidence type="ECO:0000256" key="2">
    <source>
        <dbReference type="ARBA" id="ARBA00022449"/>
    </source>
</evidence>
<protein>
    <recommendedName>
        <fullName evidence="9">Na(+)/H(+) antiporter NhaA</fullName>
    </recommendedName>
    <alternativeName>
        <fullName evidence="9">Sodium/proton antiporter NhaA</fullName>
    </alternativeName>
</protein>
<dbReference type="Gene3D" id="1.20.1530.10">
    <property type="entry name" value="Na+/H+ antiporter like domain"/>
    <property type="match status" value="1"/>
</dbReference>
<dbReference type="GO" id="GO:0005886">
    <property type="term" value="C:plasma membrane"/>
    <property type="evidence" value="ECO:0007669"/>
    <property type="project" value="UniProtKB-SubCell"/>
</dbReference>
<reference evidence="10 11" key="1">
    <citation type="submission" date="2020-04" db="EMBL/GenBank/DDBJ databases">
        <authorList>
            <person name="Hitch T.C.A."/>
            <person name="Wylensek D."/>
            <person name="Clavel T."/>
        </authorList>
    </citation>
    <scope>NUCLEOTIDE SEQUENCE [LARGE SCALE GENOMIC DNA]</scope>
    <source>
        <strain evidence="10 11">PG-130-P53-12</strain>
    </source>
</reference>
<evidence type="ECO:0000256" key="1">
    <source>
        <dbReference type="ARBA" id="ARBA00004429"/>
    </source>
</evidence>
<dbReference type="InterPro" id="IPR004670">
    <property type="entry name" value="NhaA"/>
</dbReference>
<dbReference type="GO" id="GO:0006885">
    <property type="term" value="P:regulation of pH"/>
    <property type="evidence" value="ECO:0007669"/>
    <property type="project" value="UniProtKB-UniRule"/>
</dbReference>
<organism evidence="10 11">
    <name type="scientific">Selenomonas bovis</name>
    <dbReference type="NCBI Taxonomy" id="416586"/>
    <lineage>
        <taxon>Bacteria</taxon>
        <taxon>Bacillati</taxon>
        <taxon>Bacillota</taxon>
        <taxon>Negativicutes</taxon>
        <taxon>Selenomonadales</taxon>
        <taxon>Selenomonadaceae</taxon>
        <taxon>Selenomonas</taxon>
    </lineage>
</organism>
<dbReference type="Pfam" id="PF06965">
    <property type="entry name" value="Na_H_antiport_1"/>
    <property type="match status" value="1"/>
</dbReference>
<feature type="transmembrane region" description="Helical" evidence="9">
    <location>
        <begin position="158"/>
        <end position="181"/>
    </location>
</feature>
<dbReference type="NCBIfam" id="NF007111">
    <property type="entry name" value="PRK09560.1"/>
    <property type="match status" value="1"/>
</dbReference>
<comment type="function">
    <text evidence="9">Na(+)/H(+) antiporter that extrudes sodium in exchange for external protons.</text>
</comment>
<accession>A0A848BBV9</accession>
<feature type="transmembrane region" description="Helical" evidence="9">
    <location>
        <begin position="187"/>
        <end position="204"/>
    </location>
</feature>
<dbReference type="AlphaFoldDB" id="A0A848BBV9"/>
<dbReference type="PANTHER" id="PTHR30341">
    <property type="entry name" value="SODIUM ION/PROTON ANTIPORTER NHAA-RELATED"/>
    <property type="match status" value="1"/>
</dbReference>
<keyword evidence="5 9" id="KW-1133">Transmembrane helix</keyword>
<dbReference type="Proteomes" id="UP000543804">
    <property type="component" value="Unassembled WGS sequence"/>
</dbReference>
<dbReference type="PANTHER" id="PTHR30341:SF0">
    <property type="entry name" value="NA(+)_H(+) ANTIPORTER NHAA"/>
    <property type="match status" value="1"/>
</dbReference>
<feature type="transmembrane region" description="Helical" evidence="9">
    <location>
        <begin position="99"/>
        <end position="122"/>
    </location>
</feature>
<dbReference type="RefSeq" id="WP_170077738.1">
    <property type="nucleotide sequence ID" value="NZ_JABAFA010000029.1"/>
</dbReference>